<reference evidence="2" key="1">
    <citation type="journal article" date="2007" name="Int. J. Syst. Evol. Microbiol.">
        <title>Luteimonas composti sp. nov., a moderately thermophilic bacterium isolated from food waste.</title>
        <authorList>
            <person name="Young C.C."/>
            <person name="Kampfer P."/>
            <person name="Chen W.M."/>
            <person name="Yen W.S."/>
            <person name="Arun A.B."/>
            <person name="Lai W.A."/>
            <person name="Shen F.T."/>
            <person name="Rekha P.D."/>
            <person name="Lin K.Y."/>
            <person name="Chou J.H."/>
        </authorList>
    </citation>
    <scope>NUCLEOTIDE SEQUENCE</scope>
    <source>
        <strain evidence="2">CC-YY355</strain>
    </source>
</reference>
<evidence type="ECO:0000256" key="1">
    <source>
        <dbReference type="SAM" id="SignalP"/>
    </source>
</evidence>
<dbReference type="RefSeq" id="WP_280941264.1">
    <property type="nucleotide sequence ID" value="NZ_JARYGX010000008.1"/>
</dbReference>
<dbReference type="Proteomes" id="UP001160550">
    <property type="component" value="Unassembled WGS sequence"/>
</dbReference>
<evidence type="ECO:0000313" key="2">
    <source>
        <dbReference type="EMBL" id="MDH7452058.1"/>
    </source>
</evidence>
<name>A0ABT6MNP9_9GAMM</name>
<evidence type="ECO:0000313" key="3">
    <source>
        <dbReference type="Proteomes" id="UP001160550"/>
    </source>
</evidence>
<gene>
    <name evidence="2" type="ORF">QF205_03050</name>
</gene>
<proteinExistence type="predicted"/>
<dbReference type="SUPFAM" id="SSF56935">
    <property type="entry name" value="Porins"/>
    <property type="match status" value="1"/>
</dbReference>
<protein>
    <recommendedName>
        <fullName evidence="4">Outer membrane beta-barrel protein</fullName>
    </recommendedName>
</protein>
<reference evidence="2" key="2">
    <citation type="submission" date="2023-04" db="EMBL/GenBank/DDBJ databases">
        <authorList>
            <person name="Sun J.-Q."/>
        </authorList>
    </citation>
    <scope>NUCLEOTIDE SEQUENCE</scope>
    <source>
        <strain evidence="2">CC-YY355</strain>
    </source>
</reference>
<accession>A0ABT6MNP9</accession>
<evidence type="ECO:0008006" key="4">
    <source>
        <dbReference type="Google" id="ProtNLM"/>
    </source>
</evidence>
<keyword evidence="1" id="KW-0732">Signal</keyword>
<dbReference type="EMBL" id="JARYGX010000008">
    <property type="protein sequence ID" value="MDH7452058.1"/>
    <property type="molecule type" value="Genomic_DNA"/>
</dbReference>
<organism evidence="2 3">
    <name type="scientific">Luteimonas composti</name>
    <dbReference type="NCBI Taxonomy" id="398257"/>
    <lineage>
        <taxon>Bacteria</taxon>
        <taxon>Pseudomonadati</taxon>
        <taxon>Pseudomonadota</taxon>
        <taxon>Gammaproteobacteria</taxon>
        <taxon>Lysobacterales</taxon>
        <taxon>Lysobacteraceae</taxon>
        <taxon>Luteimonas</taxon>
    </lineage>
</organism>
<sequence>MKIHRKCLPAACAAAVAAVSLQAQAVRVDYVVDMGIERNDNVIMDPVDPATSSAVRTGFGLVLAEETSAVQANLAGRMEYWDYFEGPQSNAFEASLVGRVNWFFVPETLSFTVEDSLEMRPIDRFAPDAPNNRQRVNVLSLGPNLHFNWSQAVRGRAELRWIDSSAEQEDEFESERLSASLHAIRTLDPTSTLTLSARGQDVDFDNPVSRDYRRYDGYLRYNKTLSRTSLALDAGYTWVDYADGTSRSQPMVRAGAEWRLSPRNAFSLGLAHQLTDSSDSALLGIEAAVEVPDRLSSSGSAVNSSMYENDRADLTWAYRHERINFTAGPYYERIDYVDTGVFDETRRGVVTQLGYQLRPTLHLNVFADAARSTFTGQDLRTEDRRYGAGLEKNWSRHWSSRLDYLHYRRSDDGLYGSARQNVLYLTVTYRNR</sequence>
<comment type="caution">
    <text evidence="2">The sequence shown here is derived from an EMBL/GenBank/DDBJ whole genome shotgun (WGS) entry which is preliminary data.</text>
</comment>
<feature type="signal peptide" evidence="1">
    <location>
        <begin position="1"/>
        <end position="25"/>
    </location>
</feature>
<feature type="chain" id="PRO_5045840929" description="Outer membrane beta-barrel protein" evidence="1">
    <location>
        <begin position="26"/>
        <end position="432"/>
    </location>
</feature>
<keyword evidence="3" id="KW-1185">Reference proteome</keyword>